<proteinExistence type="predicted"/>
<accession>A0A0F6WR07</accession>
<dbReference type="Proteomes" id="UP000034037">
    <property type="component" value="Chromosome"/>
</dbReference>
<dbReference type="RefSeq" id="WP_003859624.1">
    <property type="nucleotide sequence ID" value="NZ_CP011309.1"/>
</dbReference>
<evidence type="ECO:0000313" key="3">
    <source>
        <dbReference type="Proteomes" id="UP000034037"/>
    </source>
</evidence>
<protein>
    <recommendedName>
        <fullName evidence="4">P24</fullName>
    </recommendedName>
</protein>
<evidence type="ECO:0008006" key="4">
    <source>
        <dbReference type="Google" id="ProtNLM"/>
    </source>
</evidence>
<feature type="region of interest" description="Disordered" evidence="1">
    <location>
        <begin position="122"/>
        <end position="160"/>
    </location>
</feature>
<dbReference type="AlphaFoldDB" id="A0A0F6WR07"/>
<dbReference type="HOGENOM" id="CLU_1486695_0_0_11"/>
<gene>
    <name evidence="2" type="ORF">YH66_10760</name>
</gene>
<name>A0A0F6WR07_9CORY</name>
<evidence type="ECO:0000313" key="2">
    <source>
        <dbReference type="EMBL" id="AKF28001.1"/>
    </source>
</evidence>
<dbReference type="PATRIC" id="fig|92706.3.peg.2260"/>
<keyword evidence="3" id="KW-1185">Reference proteome</keyword>
<evidence type="ECO:0000256" key="1">
    <source>
        <dbReference type="SAM" id="MobiDB-lite"/>
    </source>
</evidence>
<reference evidence="2 3" key="1">
    <citation type="submission" date="2015-04" db="EMBL/GenBank/DDBJ databases">
        <title>Complete Genome Sequence of Brevibacterium flavum ATCC 15168.</title>
        <authorList>
            <person name="Ahn J."/>
            <person name="Park G."/>
            <person name="Jeon W."/>
            <person name="Jang Y."/>
            <person name="Jang M."/>
            <person name="Lee H."/>
            <person name="Lee H."/>
        </authorList>
    </citation>
    <scope>NUCLEOTIDE SEQUENCE [LARGE SCALE GENOMIC DNA]</scope>
    <source>
        <strain evidence="2 3">ATCC 15168</strain>
    </source>
</reference>
<sequence>MAIKLSIDLSDATFAELSAVIGYAHQLGVDADEKLTFEGTVLNIEFDGDLQFDDVFDAFDEAEIELDNPREDGPIYADDLIDEDEDYRAQTKSQINDEVINEIRDGISSFVDGIVNGLGQGRRGGRYGDFGGPRGPRGPRNDGPFGPFGPFGPGYRGPRF</sequence>
<feature type="compositionally biased region" description="Gly residues" evidence="1">
    <location>
        <begin position="122"/>
        <end position="135"/>
    </location>
</feature>
<feature type="compositionally biased region" description="Gly residues" evidence="1">
    <location>
        <begin position="149"/>
        <end position="160"/>
    </location>
</feature>
<organism evidence="2 3">
    <name type="scientific">[Brevibacterium] flavum</name>
    <dbReference type="NCBI Taxonomy" id="92706"/>
    <lineage>
        <taxon>Bacteria</taxon>
        <taxon>Bacillati</taxon>
        <taxon>Actinomycetota</taxon>
        <taxon>Actinomycetes</taxon>
        <taxon>Mycobacteriales</taxon>
        <taxon>Corynebacteriaceae</taxon>
        <taxon>Corynebacterium</taxon>
    </lineage>
</organism>
<dbReference type="GeneID" id="1020178"/>
<dbReference type="EMBL" id="CP011309">
    <property type="protein sequence ID" value="AKF28001.1"/>
    <property type="molecule type" value="Genomic_DNA"/>
</dbReference>